<feature type="transmembrane region" description="Helical" evidence="7">
    <location>
        <begin position="81"/>
        <end position="99"/>
    </location>
</feature>
<dbReference type="STRING" id="415015.SAMN05660462_02493"/>
<evidence type="ECO:0000313" key="10">
    <source>
        <dbReference type="EMBL" id="SDZ27747.1"/>
    </source>
</evidence>
<gene>
    <name evidence="10" type="ORF">SAMN05660462_02493</name>
</gene>
<dbReference type="InterPro" id="IPR027470">
    <property type="entry name" value="Cation_efflux_CTD"/>
</dbReference>
<dbReference type="SUPFAM" id="SSF161111">
    <property type="entry name" value="Cation efflux protein transmembrane domain-like"/>
    <property type="match status" value="1"/>
</dbReference>
<dbReference type="GO" id="GO:0015086">
    <property type="term" value="F:cadmium ion transmembrane transporter activity"/>
    <property type="evidence" value="ECO:0007669"/>
    <property type="project" value="TreeGrafter"/>
</dbReference>
<dbReference type="Gene3D" id="1.20.1510.10">
    <property type="entry name" value="Cation efflux protein transmembrane domain"/>
    <property type="match status" value="1"/>
</dbReference>
<dbReference type="RefSeq" id="WP_091731832.1">
    <property type="nucleotide sequence ID" value="NZ_FNQE01000030.1"/>
</dbReference>
<dbReference type="GO" id="GO:0006882">
    <property type="term" value="P:intracellular zinc ion homeostasis"/>
    <property type="evidence" value="ECO:0007669"/>
    <property type="project" value="TreeGrafter"/>
</dbReference>
<dbReference type="Pfam" id="PF16916">
    <property type="entry name" value="ZT_dimer"/>
    <property type="match status" value="1"/>
</dbReference>
<feature type="transmembrane region" description="Helical" evidence="7">
    <location>
        <begin position="114"/>
        <end position="137"/>
    </location>
</feature>
<feature type="transmembrane region" description="Helical" evidence="7">
    <location>
        <begin position="12"/>
        <end position="31"/>
    </location>
</feature>
<dbReference type="NCBIfam" id="TIGR01297">
    <property type="entry name" value="CDF"/>
    <property type="match status" value="1"/>
</dbReference>
<evidence type="ECO:0000256" key="4">
    <source>
        <dbReference type="ARBA" id="ARBA00022692"/>
    </source>
</evidence>
<organism evidence="10 11">
    <name type="scientific">Proteiniborus ethanoligenes</name>
    <dbReference type="NCBI Taxonomy" id="415015"/>
    <lineage>
        <taxon>Bacteria</taxon>
        <taxon>Bacillati</taxon>
        <taxon>Bacillota</taxon>
        <taxon>Clostridia</taxon>
        <taxon>Eubacteriales</taxon>
        <taxon>Proteiniborus</taxon>
    </lineage>
</organism>
<dbReference type="GO" id="GO:0015341">
    <property type="term" value="F:zinc efflux antiporter activity"/>
    <property type="evidence" value="ECO:0007669"/>
    <property type="project" value="TreeGrafter"/>
</dbReference>
<evidence type="ECO:0000256" key="1">
    <source>
        <dbReference type="ARBA" id="ARBA00004141"/>
    </source>
</evidence>
<evidence type="ECO:0000259" key="9">
    <source>
        <dbReference type="Pfam" id="PF16916"/>
    </source>
</evidence>
<dbReference type="Pfam" id="PF01545">
    <property type="entry name" value="Cation_efflux"/>
    <property type="match status" value="1"/>
</dbReference>
<keyword evidence="4 7" id="KW-0812">Transmembrane</keyword>
<dbReference type="InterPro" id="IPR050291">
    <property type="entry name" value="CDF_Transporter"/>
</dbReference>
<dbReference type="PANTHER" id="PTHR43840">
    <property type="entry name" value="MITOCHONDRIAL METAL TRANSPORTER 1-RELATED"/>
    <property type="match status" value="1"/>
</dbReference>
<dbReference type="InterPro" id="IPR027469">
    <property type="entry name" value="Cation_efflux_TMD_sf"/>
</dbReference>
<accession>A0A1H3RPY9</accession>
<dbReference type="InterPro" id="IPR036837">
    <property type="entry name" value="Cation_efflux_CTD_sf"/>
</dbReference>
<keyword evidence="3" id="KW-0813">Transport</keyword>
<dbReference type="Proteomes" id="UP000198625">
    <property type="component" value="Unassembled WGS sequence"/>
</dbReference>
<feature type="domain" description="Cation efflux protein cytoplasmic" evidence="9">
    <location>
        <begin position="213"/>
        <end position="286"/>
    </location>
</feature>
<dbReference type="PANTHER" id="PTHR43840:SF15">
    <property type="entry name" value="MITOCHONDRIAL METAL TRANSPORTER 1-RELATED"/>
    <property type="match status" value="1"/>
</dbReference>
<dbReference type="InterPro" id="IPR058533">
    <property type="entry name" value="Cation_efflux_TM"/>
</dbReference>
<keyword evidence="5 7" id="KW-1133">Transmembrane helix</keyword>
<dbReference type="SUPFAM" id="SSF160240">
    <property type="entry name" value="Cation efflux protein cytoplasmic domain-like"/>
    <property type="match status" value="1"/>
</dbReference>
<sequence>MAEKSNYKQVRNVLGGILVLNILVALAKVIFGKITNTSSMIADGYHSFSDGSSNVVGLIGIWIAARPADESHPYGHQKFETLSTIVISLLLFFVSYNILSDAYYRFKNPITPEISIYSFIVMIATLGVNLWVTTYEAKRGRELKSSILLSDAMHTRSDIYVSISVIVSLIAIRLGFVIIDTIIAGIIAILIIKAGLEILIPGINILSDASMIDSDNIYNLVIKVPQVQYCHKIRTRGKENYIMVDLHVGLDKAFTLEYSHKLAHEIEDMLKEELEGVKEVIVHVEPADVFNKEKDE</sequence>
<dbReference type="GO" id="GO:0005886">
    <property type="term" value="C:plasma membrane"/>
    <property type="evidence" value="ECO:0007669"/>
    <property type="project" value="TreeGrafter"/>
</dbReference>
<feature type="domain" description="Cation efflux protein transmembrane" evidence="8">
    <location>
        <begin position="18"/>
        <end position="206"/>
    </location>
</feature>
<dbReference type="InterPro" id="IPR002524">
    <property type="entry name" value="Cation_efflux"/>
</dbReference>
<evidence type="ECO:0000313" key="11">
    <source>
        <dbReference type="Proteomes" id="UP000198625"/>
    </source>
</evidence>
<dbReference type="Gene3D" id="3.30.70.1350">
    <property type="entry name" value="Cation efflux protein, cytoplasmic domain"/>
    <property type="match status" value="1"/>
</dbReference>
<reference evidence="10 11" key="1">
    <citation type="submission" date="2016-10" db="EMBL/GenBank/DDBJ databases">
        <authorList>
            <person name="de Groot N.N."/>
        </authorList>
    </citation>
    <scope>NUCLEOTIDE SEQUENCE [LARGE SCALE GENOMIC DNA]</scope>
    <source>
        <strain evidence="10 11">DSM 21650</strain>
    </source>
</reference>
<keyword evidence="11" id="KW-1185">Reference proteome</keyword>
<keyword evidence="6 7" id="KW-0472">Membrane</keyword>
<comment type="similarity">
    <text evidence="2">Belongs to the cation diffusion facilitator (CDF) transporter (TC 2.A.4) family.</text>
</comment>
<dbReference type="AlphaFoldDB" id="A0A1H3RPY9"/>
<evidence type="ECO:0000256" key="6">
    <source>
        <dbReference type="ARBA" id="ARBA00023136"/>
    </source>
</evidence>
<comment type="subcellular location">
    <subcellularLocation>
        <location evidence="1">Membrane</location>
        <topology evidence="1">Multi-pass membrane protein</topology>
    </subcellularLocation>
</comment>
<evidence type="ECO:0000259" key="8">
    <source>
        <dbReference type="Pfam" id="PF01545"/>
    </source>
</evidence>
<evidence type="ECO:0000256" key="7">
    <source>
        <dbReference type="SAM" id="Phobius"/>
    </source>
</evidence>
<protein>
    <submittedName>
        <fullName evidence="10">Cation diffusion facilitator family transporter</fullName>
    </submittedName>
</protein>
<evidence type="ECO:0000256" key="5">
    <source>
        <dbReference type="ARBA" id="ARBA00022989"/>
    </source>
</evidence>
<evidence type="ECO:0000256" key="2">
    <source>
        <dbReference type="ARBA" id="ARBA00008114"/>
    </source>
</evidence>
<name>A0A1H3RPY9_9FIRM</name>
<dbReference type="GO" id="GO:0015093">
    <property type="term" value="F:ferrous iron transmembrane transporter activity"/>
    <property type="evidence" value="ECO:0007669"/>
    <property type="project" value="TreeGrafter"/>
</dbReference>
<evidence type="ECO:0000256" key="3">
    <source>
        <dbReference type="ARBA" id="ARBA00022448"/>
    </source>
</evidence>
<proteinExistence type="inferred from homology"/>
<dbReference type="OrthoDB" id="9806522at2"/>
<dbReference type="FunFam" id="1.20.1510.10:FF:000006">
    <property type="entry name" value="Divalent cation efflux transporter"/>
    <property type="match status" value="1"/>
</dbReference>
<dbReference type="EMBL" id="FNQE01000030">
    <property type="protein sequence ID" value="SDZ27747.1"/>
    <property type="molecule type" value="Genomic_DNA"/>
</dbReference>